<dbReference type="Pfam" id="PF01614">
    <property type="entry name" value="IclR_C"/>
    <property type="match status" value="1"/>
</dbReference>
<dbReference type="AlphaFoldDB" id="A0A4V2M9N1"/>
<dbReference type="Gene3D" id="3.30.450.40">
    <property type="match status" value="1"/>
</dbReference>
<evidence type="ECO:0000256" key="3">
    <source>
        <dbReference type="ARBA" id="ARBA00023163"/>
    </source>
</evidence>
<keyword evidence="1" id="KW-0805">Transcription regulation</keyword>
<dbReference type="InterPro" id="IPR014757">
    <property type="entry name" value="Tscrpt_reg_IclR_C"/>
</dbReference>
<dbReference type="SUPFAM" id="SSF55781">
    <property type="entry name" value="GAF domain-like"/>
    <property type="match status" value="1"/>
</dbReference>
<evidence type="ECO:0000256" key="2">
    <source>
        <dbReference type="ARBA" id="ARBA00023125"/>
    </source>
</evidence>
<dbReference type="NCBIfam" id="TIGR02431">
    <property type="entry name" value="pcaR_pcaU"/>
    <property type="match status" value="1"/>
</dbReference>
<dbReference type="InterPro" id="IPR036388">
    <property type="entry name" value="WH-like_DNA-bd_sf"/>
</dbReference>
<dbReference type="Proteomes" id="UP000291144">
    <property type="component" value="Unassembled WGS sequence"/>
</dbReference>
<keyword evidence="2" id="KW-0238">DNA-binding</keyword>
<dbReference type="InterPro" id="IPR036390">
    <property type="entry name" value="WH_DNA-bd_sf"/>
</dbReference>
<dbReference type="InterPro" id="IPR029016">
    <property type="entry name" value="GAF-like_dom_sf"/>
</dbReference>
<proteinExistence type="predicted"/>
<evidence type="ECO:0000313" key="7">
    <source>
        <dbReference type="Proteomes" id="UP000291144"/>
    </source>
</evidence>
<dbReference type="InterPro" id="IPR005471">
    <property type="entry name" value="Tscrpt_reg_IclR_N"/>
</dbReference>
<accession>A0A4V2M9N1</accession>
<dbReference type="PROSITE" id="PS51077">
    <property type="entry name" value="HTH_ICLR"/>
    <property type="match status" value="1"/>
</dbReference>
<evidence type="ECO:0000313" key="6">
    <source>
        <dbReference type="EMBL" id="TCC55952.1"/>
    </source>
</evidence>
<dbReference type="GO" id="GO:0045892">
    <property type="term" value="P:negative regulation of DNA-templated transcription"/>
    <property type="evidence" value="ECO:0007669"/>
    <property type="project" value="TreeGrafter"/>
</dbReference>
<comment type="caution">
    <text evidence="6">The sequence shown here is derived from an EMBL/GenBank/DDBJ whole genome shotgun (WGS) entry which is preliminary data.</text>
</comment>
<dbReference type="GO" id="GO:0045893">
    <property type="term" value="P:positive regulation of DNA-templated transcription"/>
    <property type="evidence" value="ECO:0007669"/>
    <property type="project" value="InterPro"/>
</dbReference>
<dbReference type="PANTHER" id="PTHR30136:SF34">
    <property type="entry name" value="TRANSCRIPTIONAL REGULATOR"/>
    <property type="match status" value="1"/>
</dbReference>
<dbReference type="RefSeq" id="WP_131363758.1">
    <property type="nucleotide sequence ID" value="NZ_SJKB01000014.1"/>
</dbReference>
<evidence type="ECO:0000256" key="1">
    <source>
        <dbReference type="ARBA" id="ARBA00023015"/>
    </source>
</evidence>
<gene>
    <name evidence="6" type="ORF">E0H73_35155</name>
</gene>
<keyword evidence="3" id="KW-0804">Transcription</keyword>
<dbReference type="SUPFAM" id="SSF46785">
    <property type="entry name" value="Winged helix' DNA-binding domain"/>
    <property type="match status" value="1"/>
</dbReference>
<dbReference type="GO" id="GO:0003677">
    <property type="term" value="F:DNA binding"/>
    <property type="evidence" value="ECO:0007669"/>
    <property type="project" value="UniProtKB-KW"/>
</dbReference>
<dbReference type="InterPro" id="IPR050707">
    <property type="entry name" value="HTH_MetabolicPath_Reg"/>
</dbReference>
<keyword evidence="7" id="KW-1185">Reference proteome</keyword>
<dbReference type="PROSITE" id="PS51078">
    <property type="entry name" value="ICLR_ED"/>
    <property type="match status" value="1"/>
</dbReference>
<evidence type="ECO:0000259" key="5">
    <source>
        <dbReference type="PROSITE" id="PS51078"/>
    </source>
</evidence>
<feature type="domain" description="IclR-ED" evidence="5">
    <location>
        <begin position="72"/>
        <end position="256"/>
    </location>
</feature>
<dbReference type="PANTHER" id="PTHR30136">
    <property type="entry name" value="HELIX-TURN-HELIX TRANSCRIPTIONAL REGULATOR, ICLR FAMILY"/>
    <property type="match status" value="1"/>
</dbReference>
<dbReference type="GO" id="GO:0046278">
    <property type="term" value="P:3,4-dihydroxybenzoate metabolic process"/>
    <property type="evidence" value="ECO:0007669"/>
    <property type="project" value="InterPro"/>
</dbReference>
<dbReference type="EMBL" id="SJKB01000014">
    <property type="protein sequence ID" value="TCC55952.1"/>
    <property type="molecule type" value="Genomic_DNA"/>
</dbReference>
<feature type="domain" description="HTH iclR-type" evidence="4">
    <location>
        <begin position="11"/>
        <end position="71"/>
    </location>
</feature>
<dbReference type="SMART" id="SM00346">
    <property type="entry name" value="HTH_ICLR"/>
    <property type="match status" value="1"/>
</dbReference>
<dbReference type="GO" id="GO:0003700">
    <property type="term" value="F:DNA-binding transcription factor activity"/>
    <property type="evidence" value="ECO:0007669"/>
    <property type="project" value="TreeGrafter"/>
</dbReference>
<name>A0A4V2M9N1_9ACTN</name>
<evidence type="ECO:0000259" key="4">
    <source>
        <dbReference type="PROSITE" id="PS51077"/>
    </source>
</evidence>
<organism evidence="6 7">
    <name type="scientific">Kribbella pittospori</name>
    <dbReference type="NCBI Taxonomy" id="722689"/>
    <lineage>
        <taxon>Bacteria</taxon>
        <taxon>Bacillati</taxon>
        <taxon>Actinomycetota</taxon>
        <taxon>Actinomycetes</taxon>
        <taxon>Propionibacteriales</taxon>
        <taxon>Kribbellaceae</taxon>
        <taxon>Kribbella</taxon>
    </lineage>
</organism>
<protein>
    <submittedName>
        <fullName evidence="6">IclR family transcriptional regulator</fullName>
    </submittedName>
</protein>
<reference evidence="6 7" key="1">
    <citation type="submission" date="2019-02" db="EMBL/GenBank/DDBJ databases">
        <title>Kribbella capetownensis sp. nov. and Kribbella speibonae sp. nov., isolated from soil.</title>
        <authorList>
            <person name="Curtis S.M."/>
            <person name="Norton I."/>
            <person name="Everest G.J."/>
            <person name="Meyers P.R."/>
        </authorList>
    </citation>
    <scope>NUCLEOTIDE SEQUENCE [LARGE SCALE GENOMIC DNA]</scope>
    <source>
        <strain evidence="6 7">NRRL B-24813</strain>
    </source>
</reference>
<dbReference type="Pfam" id="PF09339">
    <property type="entry name" value="HTH_IclR"/>
    <property type="match status" value="1"/>
</dbReference>
<dbReference type="InterPro" id="IPR012794">
    <property type="entry name" value="PcaR_PcaU"/>
</dbReference>
<sequence length="260" mass="27777">MAGETSTGTFLQGLERGLAVIRAFSADAPSLTLSEVARDVGITPATARRILLTLGELGYVRSDGRRFSLTPRVLALGWAYLSSLDLGELAGPFMEELSAKTRESCSIATLDLPDIVYVARVPTSRIMTVALGVGARLPAYPTSMGRVLMAGLPEEELTTYLSMLDAESLTPRTVTSPDKLRDTINRARVDGYALVDQELELGLRSIAAPIRNARGRTIAALNVSAHASRSTPATLRTDVLPHLQAAAAQITTALTHRGHL</sequence>
<dbReference type="OrthoDB" id="9807558at2"/>
<dbReference type="Gene3D" id="1.10.10.10">
    <property type="entry name" value="Winged helix-like DNA-binding domain superfamily/Winged helix DNA-binding domain"/>
    <property type="match status" value="1"/>
</dbReference>